<dbReference type="EMBL" id="GU474878">
    <property type="protein sequence ID" value="ADI17984.1"/>
    <property type="molecule type" value="Genomic_DNA"/>
</dbReference>
<organism evidence="1">
    <name type="scientific">uncultured Chloroflexi bacterium HF0200_09I09</name>
    <dbReference type="NCBI Taxonomy" id="710736"/>
    <lineage>
        <taxon>Bacteria</taxon>
        <taxon>Bacillati</taxon>
        <taxon>Chloroflexota</taxon>
        <taxon>environmental samples</taxon>
    </lineage>
</organism>
<sequence>MHLSCSLSVVVTRLILKMLCNPGLRSHFVPVVDHNSITQVSKCNE</sequence>
<accession>E0XU93</accession>
<evidence type="ECO:0000313" key="1">
    <source>
        <dbReference type="EMBL" id="ADI17984.1"/>
    </source>
</evidence>
<protein>
    <submittedName>
        <fullName evidence="1">Uncharacterized protein</fullName>
    </submittedName>
</protein>
<name>E0XU93_9CHLR</name>
<reference evidence="1" key="1">
    <citation type="journal article" date="2011" name="Environ. Microbiol.">
        <title>Time-series analyses of Monterey Bay coastal microbial picoplankton using a 'genome proxy' microarray.</title>
        <authorList>
            <person name="Rich V.I."/>
            <person name="Pham V.D."/>
            <person name="Eppley J."/>
            <person name="Shi Y."/>
            <person name="DeLong E.F."/>
        </authorList>
    </citation>
    <scope>NUCLEOTIDE SEQUENCE</scope>
</reference>
<proteinExistence type="predicted"/>
<dbReference type="AlphaFoldDB" id="E0XU93"/>